<name>A0A2P2QAT6_RHIMU</name>
<dbReference type="EMBL" id="GGEC01083622">
    <property type="protein sequence ID" value="MBX64106.1"/>
    <property type="molecule type" value="Transcribed_RNA"/>
</dbReference>
<accession>A0A2P2QAT6</accession>
<sequence>MQQENHTANSHYMTRSLQLPTIVFQQLVRHVCSRFDTNTNA</sequence>
<protein>
    <submittedName>
        <fullName evidence="1">Uncharacterized protein</fullName>
    </submittedName>
</protein>
<reference evidence="1" key="1">
    <citation type="submission" date="2018-02" db="EMBL/GenBank/DDBJ databases">
        <title>Rhizophora mucronata_Transcriptome.</title>
        <authorList>
            <person name="Meera S.P."/>
            <person name="Sreeshan A."/>
            <person name="Augustine A."/>
        </authorList>
    </citation>
    <scope>NUCLEOTIDE SEQUENCE</scope>
    <source>
        <tissue evidence="1">Leaf</tissue>
    </source>
</reference>
<organism evidence="1">
    <name type="scientific">Rhizophora mucronata</name>
    <name type="common">Asiatic mangrove</name>
    <dbReference type="NCBI Taxonomy" id="61149"/>
    <lineage>
        <taxon>Eukaryota</taxon>
        <taxon>Viridiplantae</taxon>
        <taxon>Streptophyta</taxon>
        <taxon>Embryophyta</taxon>
        <taxon>Tracheophyta</taxon>
        <taxon>Spermatophyta</taxon>
        <taxon>Magnoliopsida</taxon>
        <taxon>eudicotyledons</taxon>
        <taxon>Gunneridae</taxon>
        <taxon>Pentapetalae</taxon>
        <taxon>rosids</taxon>
        <taxon>fabids</taxon>
        <taxon>Malpighiales</taxon>
        <taxon>Rhizophoraceae</taxon>
        <taxon>Rhizophora</taxon>
    </lineage>
</organism>
<evidence type="ECO:0000313" key="1">
    <source>
        <dbReference type="EMBL" id="MBX64106.1"/>
    </source>
</evidence>
<dbReference type="AlphaFoldDB" id="A0A2P2QAT6"/>
<proteinExistence type="predicted"/>